<reference evidence="2" key="1">
    <citation type="submission" date="2025-08" db="UniProtKB">
        <authorList>
            <consortium name="Ensembl"/>
        </authorList>
    </citation>
    <scope>IDENTIFICATION</scope>
</reference>
<sequence length="66" mass="7204">RSTARCPLSAPLGQHSQPPSQRCAIKAATPFGSALIVRTALYEKLKGDHPFPKSFQKQTQRGEVTL</sequence>
<dbReference type="AlphaFoldDB" id="A0A8C4VK16"/>
<evidence type="ECO:0000313" key="2">
    <source>
        <dbReference type="Ensembl" id="ENSGEVP00005003627.1"/>
    </source>
</evidence>
<name>A0A8C4VK16_9SAUR</name>
<keyword evidence="3" id="KW-1185">Reference proteome</keyword>
<evidence type="ECO:0000313" key="3">
    <source>
        <dbReference type="Proteomes" id="UP000694390"/>
    </source>
</evidence>
<organism evidence="2 3">
    <name type="scientific">Gopherus evgoodei</name>
    <name type="common">Goodes thornscrub tortoise</name>
    <dbReference type="NCBI Taxonomy" id="1825980"/>
    <lineage>
        <taxon>Eukaryota</taxon>
        <taxon>Metazoa</taxon>
        <taxon>Chordata</taxon>
        <taxon>Craniata</taxon>
        <taxon>Vertebrata</taxon>
        <taxon>Euteleostomi</taxon>
        <taxon>Archelosauria</taxon>
        <taxon>Testudinata</taxon>
        <taxon>Testudines</taxon>
        <taxon>Cryptodira</taxon>
        <taxon>Durocryptodira</taxon>
        <taxon>Testudinoidea</taxon>
        <taxon>Testudinidae</taxon>
        <taxon>Gopherus</taxon>
    </lineage>
</organism>
<dbReference type="Ensembl" id="ENSGEVT00005003790.1">
    <property type="protein sequence ID" value="ENSGEVP00005003627.1"/>
    <property type="gene ID" value="ENSGEVG00005002630.1"/>
</dbReference>
<reference evidence="2" key="2">
    <citation type="submission" date="2025-09" db="UniProtKB">
        <authorList>
            <consortium name="Ensembl"/>
        </authorList>
    </citation>
    <scope>IDENTIFICATION</scope>
</reference>
<dbReference type="Proteomes" id="UP000694390">
    <property type="component" value="Unassembled WGS sequence"/>
</dbReference>
<accession>A0A8C4VK16</accession>
<evidence type="ECO:0000256" key="1">
    <source>
        <dbReference type="SAM" id="MobiDB-lite"/>
    </source>
</evidence>
<proteinExistence type="predicted"/>
<protein>
    <submittedName>
        <fullName evidence="2">Uncharacterized protein</fullName>
    </submittedName>
</protein>
<feature type="region of interest" description="Disordered" evidence="1">
    <location>
        <begin position="1"/>
        <end position="20"/>
    </location>
</feature>